<proteinExistence type="predicted"/>
<organism evidence="1 2">
    <name type="scientific">Frischella japonica</name>
    <dbReference type="NCBI Taxonomy" id="2741544"/>
    <lineage>
        <taxon>Bacteria</taxon>
        <taxon>Pseudomonadati</taxon>
        <taxon>Pseudomonadota</taxon>
        <taxon>Gammaproteobacteria</taxon>
        <taxon>Orbales</taxon>
        <taxon>Orbaceae</taxon>
        <taxon>Frischella</taxon>
    </lineage>
</organism>
<keyword evidence="2" id="KW-1185">Reference proteome</keyword>
<name>A0ABR7QX80_9GAMM</name>
<reference evidence="1 2" key="1">
    <citation type="submission" date="2020-06" db="EMBL/GenBank/DDBJ databases">
        <title>Frischella cerana isolated from Apis cerana gut homogenate.</title>
        <authorList>
            <person name="Wolter L.A."/>
            <person name="Suenami S."/>
            <person name="Miyazaki R."/>
        </authorList>
    </citation>
    <scope>NUCLEOTIDE SEQUENCE [LARGE SCALE GENOMIC DNA]</scope>
    <source>
        <strain evidence="1 2">Ac13</strain>
    </source>
</reference>
<evidence type="ECO:0000313" key="2">
    <source>
        <dbReference type="Proteomes" id="UP000651208"/>
    </source>
</evidence>
<accession>A0ABR7QX80</accession>
<evidence type="ECO:0000313" key="1">
    <source>
        <dbReference type="EMBL" id="MBC9130666.1"/>
    </source>
</evidence>
<dbReference type="RefSeq" id="WP_187755115.1">
    <property type="nucleotide sequence ID" value="NZ_JABURY010000011.1"/>
</dbReference>
<dbReference type="Proteomes" id="UP000651208">
    <property type="component" value="Unassembled WGS sequence"/>
</dbReference>
<sequence>MKKKFKQRKQHYFLFAYKFQCTNGKDGYGCKTISKNNINVTQTTFNCIWELLKKDVDDVENMIITSVNYLGYMTEKEFNDN</sequence>
<comment type="caution">
    <text evidence="1">The sequence shown here is derived from an EMBL/GenBank/DDBJ whole genome shotgun (WGS) entry which is preliminary data.</text>
</comment>
<gene>
    <name evidence="1" type="ORF">FcAc13_05010</name>
</gene>
<dbReference type="EMBL" id="JABURY010000011">
    <property type="protein sequence ID" value="MBC9130666.1"/>
    <property type="molecule type" value="Genomic_DNA"/>
</dbReference>
<protein>
    <submittedName>
        <fullName evidence="1">Uncharacterized protein</fullName>
    </submittedName>
</protein>